<dbReference type="GO" id="GO:0050684">
    <property type="term" value="P:regulation of mRNA processing"/>
    <property type="evidence" value="ECO:0007669"/>
    <property type="project" value="TreeGrafter"/>
</dbReference>
<keyword evidence="18" id="KW-1185">Reference proteome</keyword>
<dbReference type="PANTHER" id="PTHR47634:SF9">
    <property type="entry name" value="PROTEIN KINASE DOMAIN-CONTAINING PROTEIN-RELATED"/>
    <property type="match status" value="1"/>
</dbReference>
<dbReference type="OrthoDB" id="5979581at2759"/>
<evidence type="ECO:0000256" key="10">
    <source>
        <dbReference type="ARBA" id="ARBA00022840"/>
    </source>
</evidence>
<evidence type="ECO:0000256" key="9">
    <source>
        <dbReference type="ARBA" id="ARBA00022777"/>
    </source>
</evidence>
<dbReference type="PROSITE" id="PS50011">
    <property type="entry name" value="PROTEIN_KINASE_DOM"/>
    <property type="match status" value="1"/>
</dbReference>
<dbReference type="InterPro" id="IPR051334">
    <property type="entry name" value="SRPK"/>
</dbReference>
<accession>A0A9P8UI37</accession>
<keyword evidence="6" id="KW-0723">Serine/threonine-protein kinase</keyword>
<dbReference type="InterPro" id="IPR011009">
    <property type="entry name" value="Kinase-like_dom_sf"/>
</dbReference>
<feature type="binding site" evidence="15">
    <location>
        <position position="115"/>
    </location>
    <ligand>
        <name>ATP</name>
        <dbReference type="ChEBI" id="CHEBI:30616"/>
    </ligand>
</feature>
<comment type="catalytic activity">
    <reaction evidence="14">
        <text>L-seryl-[protein] + ATP = O-phospho-L-seryl-[protein] + ADP + H(+)</text>
        <dbReference type="Rhea" id="RHEA:17989"/>
        <dbReference type="Rhea" id="RHEA-COMP:9863"/>
        <dbReference type="Rhea" id="RHEA-COMP:11604"/>
        <dbReference type="ChEBI" id="CHEBI:15378"/>
        <dbReference type="ChEBI" id="CHEBI:29999"/>
        <dbReference type="ChEBI" id="CHEBI:30616"/>
        <dbReference type="ChEBI" id="CHEBI:83421"/>
        <dbReference type="ChEBI" id="CHEBI:456216"/>
        <dbReference type="EC" id="2.7.11.1"/>
    </reaction>
</comment>
<dbReference type="GO" id="GO:0005524">
    <property type="term" value="F:ATP binding"/>
    <property type="evidence" value="ECO:0007669"/>
    <property type="project" value="UniProtKB-UniRule"/>
</dbReference>
<dbReference type="GeneID" id="70126901"/>
<feature type="non-terminal residue" evidence="17">
    <location>
        <position position="338"/>
    </location>
</feature>
<evidence type="ECO:0000256" key="4">
    <source>
        <dbReference type="ARBA" id="ARBA00013948"/>
    </source>
</evidence>
<comment type="caution">
    <text evidence="17">The sequence shown here is derived from an EMBL/GenBank/DDBJ whole genome shotgun (WGS) entry which is preliminary data.</text>
</comment>
<comment type="subunit">
    <text evidence="2">Component of the EKC/KEOPS complex composed of at least BUD32, CGI121, GON7, KAE1 and PCC1; the whole complex dimerizes.</text>
</comment>
<proteinExistence type="predicted"/>
<evidence type="ECO:0000256" key="13">
    <source>
        <dbReference type="ARBA" id="ARBA00047899"/>
    </source>
</evidence>
<evidence type="ECO:0000256" key="8">
    <source>
        <dbReference type="ARBA" id="ARBA00022741"/>
    </source>
</evidence>
<evidence type="ECO:0000256" key="6">
    <source>
        <dbReference type="ARBA" id="ARBA00022527"/>
    </source>
</evidence>
<name>A0A9P8UI37_9PEZI</name>
<evidence type="ECO:0000259" key="16">
    <source>
        <dbReference type="PROSITE" id="PS50011"/>
    </source>
</evidence>
<dbReference type="Pfam" id="PF00069">
    <property type="entry name" value="Pkinase"/>
    <property type="match status" value="1"/>
</dbReference>
<dbReference type="SUPFAM" id="SSF56112">
    <property type="entry name" value="Protein kinase-like (PK-like)"/>
    <property type="match status" value="1"/>
</dbReference>
<dbReference type="InterPro" id="IPR008266">
    <property type="entry name" value="Tyr_kinase_AS"/>
</dbReference>
<evidence type="ECO:0000256" key="3">
    <source>
        <dbReference type="ARBA" id="ARBA00012513"/>
    </source>
</evidence>
<comment type="catalytic activity">
    <reaction evidence="13">
        <text>L-threonyl-[protein] + ATP = O-phospho-L-threonyl-[protein] + ADP + H(+)</text>
        <dbReference type="Rhea" id="RHEA:46608"/>
        <dbReference type="Rhea" id="RHEA-COMP:11060"/>
        <dbReference type="Rhea" id="RHEA-COMP:11605"/>
        <dbReference type="ChEBI" id="CHEBI:15378"/>
        <dbReference type="ChEBI" id="CHEBI:30013"/>
        <dbReference type="ChEBI" id="CHEBI:30616"/>
        <dbReference type="ChEBI" id="CHEBI:61977"/>
        <dbReference type="ChEBI" id="CHEBI:456216"/>
        <dbReference type="EC" id="2.7.11.1"/>
    </reaction>
</comment>
<dbReference type="InterPro" id="IPR017441">
    <property type="entry name" value="Protein_kinase_ATP_BS"/>
</dbReference>
<evidence type="ECO:0000313" key="17">
    <source>
        <dbReference type="EMBL" id="KAH6652778.1"/>
    </source>
</evidence>
<dbReference type="AlphaFoldDB" id="A0A9P8UI37"/>
<keyword evidence="8 15" id="KW-0547">Nucleotide-binding</keyword>
<dbReference type="GO" id="GO:0005634">
    <property type="term" value="C:nucleus"/>
    <property type="evidence" value="ECO:0007669"/>
    <property type="project" value="TreeGrafter"/>
</dbReference>
<evidence type="ECO:0000256" key="15">
    <source>
        <dbReference type="PROSITE-ProRule" id="PRU10141"/>
    </source>
</evidence>
<dbReference type="Gene3D" id="1.10.510.10">
    <property type="entry name" value="Transferase(Phosphotransferase) domain 1"/>
    <property type="match status" value="1"/>
</dbReference>
<evidence type="ECO:0000256" key="14">
    <source>
        <dbReference type="ARBA" id="ARBA00048679"/>
    </source>
</evidence>
<dbReference type="EC" id="2.7.11.1" evidence="3"/>
<sequence length="338" mass="38097">MAHQISSVPDAHENGINKIRDKGSDLLHDSRIANTSETGTHLPGDNRRLYKVCWDDMTELEDPEKYRAGGFHPVNIDTYLDLEERFEVHHKLGYGHYGTVWACFDTKKEDWVAIKILQHRDSNENCPELRLLEQLAGISVEELEENHIFLAREYFWLSGPNGRHLCLVNPLLGPSIRDVEDVGLHTPELLTDICFQICKAISFLHSKGICHGDISPGNILFQLDQEAIMEDELSGRQLERYLGEVLAFDLATTWGGTTAPYGPEKLYLRGSTEQLEQKYRTGKIAIIDFGLSYLSKDDPNEGLDFQISYAAPELLTTTGHGGPSTDVWALAATLFEIR</sequence>
<evidence type="ECO:0000256" key="11">
    <source>
        <dbReference type="ARBA" id="ARBA00030980"/>
    </source>
</evidence>
<dbReference type="RefSeq" id="XP_045957055.1">
    <property type="nucleotide sequence ID" value="XM_046098009.1"/>
</dbReference>
<feature type="domain" description="Protein kinase" evidence="16">
    <location>
        <begin position="86"/>
        <end position="338"/>
    </location>
</feature>
<dbReference type="EMBL" id="JAGPXC010000005">
    <property type="protein sequence ID" value="KAH6652778.1"/>
    <property type="molecule type" value="Genomic_DNA"/>
</dbReference>
<comment type="function">
    <text evidence="1">Component of the EKC/KEOPS complex that is required for the formation of a threonylcarbamoyl group on adenosine at position 37 (t(6)A37) in tRNAs that read codons beginning with adenine. The complex is probably involved in the transfer of the threonylcarbamoyl moiety of threonylcarbamoyl-AMP (TC-AMP) to the N6 group of A37. BUD32 has ATPase activity in the context of the EKC/KEOPS complex and likely plays a supporting role to the catalytic subunit KAE1. The EKC/KEOPS complex also promotes both telomere uncapping and telomere elongation. The complex is required for efficient recruitment of transcriptional coactivators.</text>
</comment>
<reference evidence="17" key="1">
    <citation type="journal article" date="2021" name="Nat. Commun.">
        <title>Genetic determinants of endophytism in the Arabidopsis root mycobiome.</title>
        <authorList>
            <person name="Mesny F."/>
            <person name="Miyauchi S."/>
            <person name="Thiergart T."/>
            <person name="Pickel B."/>
            <person name="Atanasova L."/>
            <person name="Karlsson M."/>
            <person name="Huettel B."/>
            <person name="Barry K.W."/>
            <person name="Haridas S."/>
            <person name="Chen C."/>
            <person name="Bauer D."/>
            <person name="Andreopoulos W."/>
            <person name="Pangilinan J."/>
            <person name="LaButti K."/>
            <person name="Riley R."/>
            <person name="Lipzen A."/>
            <person name="Clum A."/>
            <person name="Drula E."/>
            <person name="Henrissat B."/>
            <person name="Kohler A."/>
            <person name="Grigoriev I.V."/>
            <person name="Martin F.M."/>
            <person name="Hacquard S."/>
        </authorList>
    </citation>
    <scope>NUCLEOTIDE SEQUENCE</scope>
    <source>
        <strain evidence="17">MPI-SDFR-AT-0073</strain>
    </source>
</reference>
<dbReference type="GO" id="GO:0000245">
    <property type="term" value="P:spliceosomal complex assembly"/>
    <property type="evidence" value="ECO:0007669"/>
    <property type="project" value="TreeGrafter"/>
</dbReference>
<gene>
    <name evidence="17" type="ORF">BKA67DRAFT_518452</name>
</gene>
<keyword evidence="10 15" id="KW-0067">ATP-binding</keyword>
<dbReference type="PROSITE" id="PS00107">
    <property type="entry name" value="PROTEIN_KINASE_ATP"/>
    <property type="match status" value="1"/>
</dbReference>
<evidence type="ECO:0000256" key="1">
    <source>
        <dbReference type="ARBA" id="ARBA00003747"/>
    </source>
</evidence>
<protein>
    <recommendedName>
        <fullName evidence="5">EKC/KEOPS complex subunit BUD32</fullName>
        <ecNumber evidence="3">2.7.11.1</ecNumber>
    </recommendedName>
    <alternativeName>
        <fullName evidence="11 12">Atypical Serine/threonine protein kinase BUD32</fullName>
    </alternativeName>
    <alternativeName>
        <fullName evidence="4">EKC/KEOPS complex subunit bud32</fullName>
    </alternativeName>
</protein>
<dbReference type="GO" id="GO:0004674">
    <property type="term" value="F:protein serine/threonine kinase activity"/>
    <property type="evidence" value="ECO:0007669"/>
    <property type="project" value="UniProtKB-KW"/>
</dbReference>
<dbReference type="GO" id="GO:0005737">
    <property type="term" value="C:cytoplasm"/>
    <property type="evidence" value="ECO:0007669"/>
    <property type="project" value="TreeGrafter"/>
</dbReference>
<dbReference type="InterPro" id="IPR000719">
    <property type="entry name" value="Prot_kinase_dom"/>
</dbReference>
<evidence type="ECO:0000256" key="5">
    <source>
        <dbReference type="ARBA" id="ARBA00019973"/>
    </source>
</evidence>
<organism evidence="17 18">
    <name type="scientific">Truncatella angustata</name>
    <dbReference type="NCBI Taxonomy" id="152316"/>
    <lineage>
        <taxon>Eukaryota</taxon>
        <taxon>Fungi</taxon>
        <taxon>Dikarya</taxon>
        <taxon>Ascomycota</taxon>
        <taxon>Pezizomycotina</taxon>
        <taxon>Sordariomycetes</taxon>
        <taxon>Xylariomycetidae</taxon>
        <taxon>Amphisphaeriales</taxon>
        <taxon>Sporocadaceae</taxon>
        <taxon>Truncatella</taxon>
    </lineage>
</organism>
<evidence type="ECO:0000256" key="7">
    <source>
        <dbReference type="ARBA" id="ARBA00022679"/>
    </source>
</evidence>
<evidence type="ECO:0000256" key="12">
    <source>
        <dbReference type="ARBA" id="ARBA00033194"/>
    </source>
</evidence>
<evidence type="ECO:0000256" key="2">
    <source>
        <dbReference type="ARBA" id="ARBA00011534"/>
    </source>
</evidence>
<dbReference type="Gene3D" id="3.30.200.20">
    <property type="entry name" value="Phosphorylase Kinase, domain 1"/>
    <property type="match status" value="1"/>
</dbReference>
<dbReference type="PANTHER" id="PTHR47634">
    <property type="entry name" value="PROTEIN KINASE DOMAIN-CONTAINING PROTEIN-RELATED"/>
    <property type="match status" value="1"/>
</dbReference>
<dbReference type="Proteomes" id="UP000758603">
    <property type="component" value="Unassembled WGS sequence"/>
</dbReference>
<dbReference type="PROSITE" id="PS00109">
    <property type="entry name" value="PROTEIN_KINASE_TYR"/>
    <property type="match status" value="1"/>
</dbReference>
<keyword evidence="7" id="KW-0808">Transferase</keyword>
<keyword evidence="9 17" id="KW-0418">Kinase</keyword>
<evidence type="ECO:0000313" key="18">
    <source>
        <dbReference type="Proteomes" id="UP000758603"/>
    </source>
</evidence>